<proteinExistence type="predicted"/>
<sequence length="248" mass="27394">PPKFKKITGIKIKELYKISPLGTVSMFCTGFIHSTIFTLGAVYAATMNFTIFEISLFLFLITVSGAIFQWPIGYFSDRSDRRVIIIFCTFVGALFCFLAVNASGESLQNMYLATNVGMDKIMFFVFVTLYAGFALPIFTLNLAYVNDFIAKEKFVAAGGGMQIIFGLGAMGGPILCSIFMNIYGSNGFFVFLGIFHLIIGLFGMYRITKRAYEDNPESTFTPLPRNITPLGIELDPTTGADLSTTDKK</sequence>
<gene>
    <name evidence="2" type="ORF">METZ01_LOCUS378281</name>
</gene>
<dbReference type="InterPro" id="IPR036259">
    <property type="entry name" value="MFS_trans_sf"/>
</dbReference>
<feature type="non-terminal residue" evidence="2">
    <location>
        <position position="1"/>
    </location>
</feature>
<evidence type="ECO:0000256" key="1">
    <source>
        <dbReference type="SAM" id="Phobius"/>
    </source>
</evidence>
<organism evidence="2">
    <name type="scientific">marine metagenome</name>
    <dbReference type="NCBI Taxonomy" id="408172"/>
    <lineage>
        <taxon>unclassified sequences</taxon>
        <taxon>metagenomes</taxon>
        <taxon>ecological metagenomes</taxon>
    </lineage>
</organism>
<feature type="transmembrane region" description="Helical" evidence="1">
    <location>
        <begin position="121"/>
        <end position="142"/>
    </location>
</feature>
<dbReference type="InterPro" id="IPR011701">
    <property type="entry name" value="MFS"/>
</dbReference>
<feature type="transmembrane region" description="Helical" evidence="1">
    <location>
        <begin position="51"/>
        <end position="71"/>
    </location>
</feature>
<keyword evidence="1" id="KW-1133">Transmembrane helix</keyword>
<dbReference type="Gene3D" id="1.20.1250.20">
    <property type="entry name" value="MFS general substrate transporter like domains"/>
    <property type="match status" value="1"/>
</dbReference>
<protein>
    <recommendedName>
        <fullName evidence="3">Major facilitator superfamily (MFS) profile domain-containing protein</fullName>
    </recommendedName>
</protein>
<dbReference type="PANTHER" id="PTHR23521">
    <property type="entry name" value="TRANSPORTER MFS SUPERFAMILY"/>
    <property type="match status" value="1"/>
</dbReference>
<feature type="transmembrane region" description="Helical" evidence="1">
    <location>
        <begin position="83"/>
        <end position="101"/>
    </location>
</feature>
<feature type="transmembrane region" description="Helical" evidence="1">
    <location>
        <begin position="154"/>
        <end position="180"/>
    </location>
</feature>
<dbReference type="SUPFAM" id="SSF103473">
    <property type="entry name" value="MFS general substrate transporter"/>
    <property type="match status" value="1"/>
</dbReference>
<dbReference type="EMBL" id="UINC01139092">
    <property type="protein sequence ID" value="SVD25427.1"/>
    <property type="molecule type" value="Genomic_DNA"/>
</dbReference>
<keyword evidence="1" id="KW-0472">Membrane</keyword>
<feature type="transmembrane region" description="Helical" evidence="1">
    <location>
        <begin position="186"/>
        <end position="205"/>
    </location>
</feature>
<dbReference type="Pfam" id="PF07690">
    <property type="entry name" value="MFS_1"/>
    <property type="match status" value="1"/>
</dbReference>
<dbReference type="GO" id="GO:0005886">
    <property type="term" value="C:plasma membrane"/>
    <property type="evidence" value="ECO:0007669"/>
    <property type="project" value="TreeGrafter"/>
</dbReference>
<accession>A0A382TUY2</accession>
<dbReference type="GO" id="GO:0022857">
    <property type="term" value="F:transmembrane transporter activity"/>
    <property type="evidence" value="ECO:0007669"/>
    <property type="project" value="InterPro"/>
</dbReference>
<keyword evidence="1" id="KW-0812">Transmembrane</keyword>
<dbReference type="PANTHER" id="PTHR23521:SF2">
    <property type="entry name" value="TRANSPORTER MFS SUPERFAMILY"/>
    <property type="match status" value="1"/>
</dbReference>
<evidence type="ECO:0000313" key="2">
    <source>
        <dbReference type="EMBL" id="SVD25427.1"/>
    </source>
</evidence>
<evidence type="ECO:0008006" key="3">
    <source>
        <dbReference type="Google" id="ProtNLM"/>
    </source>
</evidence>
<dbReference type="AlphaFoldDB" id="A0A382TUY2"/>
<reference evidence="2" key="1">
    <citation type="submission" date="2018-05" db="EMBL/GenBank/DDBJ databases">
        <authorList>
            <person name="Lanie J.A."/>
            <person name="Ng W.-L."/>
            <person name="Kazmierczak K.M."/>
            <person name="Andrzejewski T.M."/>
            <person name="Davidsen T.M."/>
            <person name="Wayne K.J."/>
            <person name="Tettelin H."/>
            <person name="Glass J.I."/>
            <person name="Rusch D."/>
            <person name="Podicherti R."/>
            <person name="Tsui H.-C.T."/>
            <person name="Winkler M.E."/>
        </authorList>
    </citation>
    <scope>NUCLEOTIDE SEQUENCE</scope>
</reference>
<feature type="transmembrane region" description="Helical" evidence="1">
    <location>
        <begin position="21"/>
        <end position="45"/>
    </location>
</feature>
<name>A0A382TUY2_9ZZZZ</name>